<sequence length="230" mass="24331">MVGFLSALTAFLVAHLVPAMPAVRGRLVAALGRGGYLAAYSLLSLGLLAWVIVAARRAETVMLWDPAPWQWVVPFAAMPLAAFLLVAGLAEPNPLSVSLRSGSEPGPVTAITRHPVLWGFLIWACAHIPPNGRLVPVILFGTMALLSCVGFLLVDRRARARLGAERWAALSRRTSVVPFAALLAGRARRPALAPLARAAAVALVLVVWFVAQGHALLIGPDPLAGLPAFR</sequence>
<evidence type="ECO:0000256" key="1">
    <source>
        <dbReference type="ARBA" id="ARBA00004141"/>
    </source>
</evidence>
<evidence type="ECO:0000256" key="3">
    <source>
        <dbReference type="ARBA" id="ARBA00022989"/>
    </source>
</evidence>
<organism evidence="7 8">
    <name type="scientific">Chelatococcus albus</name>
    <dbReference type="NCBI Taxonomy" id="3047466"/>
    <lineage>
        <taxon>Bacteria</taxon>
        <taxon>Pseudomonadati</taxon>
        <taxon>Pseudomonadota</taxon>
        <taxon>Alphaproteobacteria</taxon>
        <taxon>Hyphomicrobiales</taxon>
        <taxon>Chelatococcaceae</taxon>
        <taxon>Chelatococcus</taxon>
    </lineage>
</organism>
<evidence type="ECO:0000256" key="2">
    <source>
        <dbReference type="ARBA" id="ARBA00022692"/>
    </source>
</evidence>
<keyword evidence="4 5" id="KW-0472">Membrane</keyword>
<gene>
    <name evidence="7" type="ORF">QNA08_04600</name>
</gene>
<proteinExistence type="predicted"/>
<name>A0ABT7ADR3_9HYPH</name>
<comment type="caution">
    <text evidence="7">The sequence shown here is derived from an EMBL/GenBank/DDBJ whole genome shotgun (WGS) entry which is preliminary data.</text>
</comment>
<keyword evidence="8" id="KW-1185">Reference proteome</keyword>
<feature type="domain" description="NnrU" evidence="6">
    <location>
        <begin position="4"/>
        <end position="222"/>
    </location>
</feature>
<accession>A0ABT7ADR3</accession>
<keyword evidence="2 5" id="KW-0812">Transmembrane</keyword>
<keyword evidence="3 5" id="KW-1133">Transmembrane helix</keyword>
<dbReference type="InterPro" id="IPR009915">
    <property type="entry name" value="NnrU_dom"/>
</dbReference>
<dbReference type="RefSeq" id="WP_283739505.1">
    <property type="nucleotide sequence ID" value="NZ_JASJEV010000002.1"/>
</dbReference>
<reference evidence="7 8" key="1">
    <citation type="submission" date="2023-05" db="EMBL/GenBank/DDBJ databases">
        <title>Chelatococcus sp. nov., a moderately thermophilic bacterium isolated from hot spring microbial mat.</title>
        <authorList>
            <person name="Hu C.-J."/>
            <person name="Li W.-J."/>
        </authorList>
    </citation>
    <scope>NUCLEOTIDE SEQUENCE [LARGE SCALE GENOMIC DNA]</scope>
    <source>
        <strain evidence="7 8">SYSU G07232</strain>
    </source>
</reference>
<feature type="transmembrane region" description="Helical" evidence="5">
    <location>
        <begin position="195"/>
        <end position="217"/>
    </location>
</feature>
<dbReference type="EMBL" id="JASJEV010000002">
    <property type="protein sequence ID" value="MDJ1157518.1"/>
    <property type="molecule type" value="Genomic_DNA"/>
</dbReference>
<feature type="transmembrane region" description="Helical" evidence="5">
    <location>
        <begin position="134"/>
        <end position="154"/>
    </location>
</feature>
<dbReference type="Pfam" id="PF07298">
    <property type="entry name" value="NnrU"/>
    <property type="match status" value="1"/>
</dbReference>
<protein>
    <submittedName>
        <fullName evidence="7">NnrU family protein</fullName>
    </submittedName>
</protein>
<dbReference type="Proteomes" id="UP001321492">
    <property type="component" value="Unassembled WGS sequence"/>
</dbReference>
<comment type="subcellular location">
    <subcellularLocation>
        <location evidence="1">Membrane</location>
        <topology evidence="1">Multi-pass membrane protein</topology>
    </subcellularLocation>
</comment>
<feature type="transmembrane region" description="Helical" evidence="5">
    <location>
        <begin position="35"/>
        <end position="55"/>
    </location>
</feature>
<evidence type="ECO:0000256" key="5">
    <source>
        <dbReference type="SAM" id="Phobius"/>
    </source>
</evidence>
<evidence type="ECO:0000256" key="4">
    <source>
        <dbReference type="ARBA" id="ARBA00023136"/>
    </source>
</evidence>
<evidence type="ECO:0000259" key="6">
    <source>
        <dbReference type="Pfam" id="PF07298"/>
    </source>
</evidence>
<feature type="transmembrane region" description="Helical" evidence="5">
    <location>
        <begin position="67"/>
        <end position="90"/>
    </location>
</feature>
<evidence type="ECO:0000313" key="7">
    <source>
        <dbReference type="EMBL" id="MDJ1157518.1"/>
    </source>
</evidence>
<evidence type="ECO:0000313" key="8">
    <source>
        <dbReference type="Proteomes" id="UP001321492"/>
    </source>
</evidence>